<evidence type="ECO:0000256" key="2">
    <source>
        <dbReference type="ARBA" id="ARBA00023125"/>
    </source>
</evidence>
<dbReference type="InterPro" id="IPR051575">
    <property type="entry name" value="Myb-like_DNA-bd"/>
</dbReference>
<dbReference type="Pfam" id="PF13921">
    <property type="entry name" value="Myb_DNA-bind_6"/>
    <property type="match status" value="1"/>
</dbReference>
<feature type="region of interest" description="Disordered" evidence="5">
    <location>
        <begin position="98"/>
        <end position="128"/>
    </location>
</feature>
<dbReference type="GO" id="GO:0000978">
    <property type="term" value="F:RNA polymerase II cis-regulatory region sequence-specific DNA binding"/>
    <property type="evidence" value="ECO:0007669"/>
    <property type="project" value="TreeGrafter"/>
</dbReference>
<proteinExistence type="predicted"/>
<dbReference type="GO" id="GO:0019185">
    <property type="term" value="C:snRNA-activating protein complex"/>
    <property type="evidence" value="ECO:0007669"/>
    <property type="project" value="TreeGrafter"/>
</dbReference>
<comment type="caution">
    <text evidence="7">The sequence shown here is derived from an EMBL/GenBank/DDBJ whole genome shotgun (WGS) entry which is preliminary data.</text>
</comment>
<keyword evidence="2" id="KW-0238">DNA-binding</keyword>
<reference evidence="7" key="1">
    <citation type="journal article" date="2020" name="Fungal Divers.">
        <title>Resolving the Mortierellaceae phylogeny through synthesis of multi-gene phylogenetics and phylogenomics.</title>
        <authorList>
            <person name="Vandepol N."/>
            <person name="Liber J."/>
            <person name="Desiro A."/>
            <person name="Na H."/>
            <person name="Kennedy M."/>
            <person name="Barry K."/>
            <person name="Grigoriev I.V."/>
            <person name="Miller A.N."/>
            <person name="O'Donnell K."/>
            <person name="Stajich J.E."/>
            <person name="Bonito G."/>
        </authorList>
    </citation>
    <scope>NUCLEOTIDE SEQUENCE</scope>
    <source>
        <strain evidence="7">NRRL 28262</strain>
    </source>
</reference>
<name>A0AAD4H521_9FUNG</name>
<dbReference type="SUPFAM" id="SSF46689">
    <property type="entry name" value="Homeodomain-like"/>
    <property type="match status" value="2"/>
</dbReference>
<dbReference type="SMART" id="SM00717">
    <property type="entry name" value="SANT"/>
    <property type="match status" value="3"/>
</dbReference>
<dbReference type="PANTHER" id="PTHR46621:SF1">
    <property type="entry name" value="SNRNA-ACTIVATING PROTEIN COMPLEX SUBUNIT 4"/>
    <property type="match status" value="1"/>
</dbReference>
<dbReference type="EMBL" id="JAAAIL010000684">
    <property type="protein sequence ID" value="KAG0273858.1"/>
    <property type="molecule type" value="Genomic_DNA"/>
</dbReference>
<organism evidence="7 8">
    <name type="scientific">Linnemannia exigua</name>
    <dbReference type="NCBI Taxonomy" id="604196"/>
    <lineage>
        <taxon>Eukaryota</taxon>
        <taxon>Fungi</taxon>
        <taxon>Fungi incertae sedis</taxon>
        <taxon>Mucoromycota</taxon>
        <taxon>Mortierellomycotina</taxon>
        <taxon>Mortierellomycetes</taxon>
        <taxon>Mortierellales</taxon>
        <taxon>Mortierellaceae</taxon>
        <taxon>Linnemannia</taxon>
    </lineage>
</organism>
<evidence type="ECO:0000256" key="3">
    <source>
        <dbReference type="ARBA" id="ARBA00023163"/>
    </source>
</evidence>
<dbReference type="GO" id="GO:0042796">
    <property type="term" value="P:snRNA transcription by RNA polymerase III"/>
    <property type="evidence" value="ECO:0007669"/>
    <property type="project" value="TreeGrafter"/>
</dbReference>
<dbReference type="Gene3D" id="1.10.10.60">
    <property type="entry name" value="Homeodomain-like"/>
    <property type="match status" value="3"/>
</dbReference>
<dbReference type="AlphaFoldDB" id="A0AAD4H521"/>
<evidence type="ECO:0000256" key="4">
    <source>
        <dbReference type="ARBA" id="ARBA00023242"/>
    </source>
</evidence>
<gene>
    <name evidence="7" type="primary">SNAPC4_2</name>
    <name evidence="7" type="ORF">BGZ95_010340</name>
</gene>
<evidence type="ECO:0000259" key="6">
    <source>
        <dbReference type="PROSITE" id="PS50090"/>
    </source>
</evidence>
<dbReference type="PROSITE" id="PS50090">
    <property type="entry name" value="MYB_LIKE"/>
    <property type="match status" value="2"/>
</dbReference>
<keyword evidence="1" id="KW-0805">Transcription regulation</keyword>
<dbReference type="PANTHER" id="PTHR46621">
    <property type="entry name" value="SNRNA-ACTIVATING PROTEIN COMPLEX SUBUNIT 4"/>
    <property type="match status" value="1"/>
</dbReference>
<keyword evidence="8" id="KW-1185">Reference proteome</keyword>
<keyword evidence="4" id="KW-0539">Nucleus</keyword>
<dbReference type="InterPro" id="IPR009057">
    <property type="entry name" value="Homeodomain-like_sf"/>
</dbReference>
<feature type="region of interest" description="Disordered" evidence="5">
    <location>
        <begin position="339"/>
        <end position="359"/>
    </location>
</feature>
<accession>A0AAD4H521</accession>
<feature type="compositionally biased region" description="Acidic residues" evidence="5">
    <location>
        <begin position="350"/>
        <end position="359"/>
    </location>
</feature>
<feature type="compositionally biased region" description="Basic and acidic residues" evidence="5">
    <location>
        <begin position="340"/>
        <end position="349"/>
    </location>
</feature>
<dbReference type="GO" id="GO:0001006">
    <property type="term" value="F:RNA polymerase III type 3 promoter sequence-specific DNA binding"/>
    <property type="evidence" value="ECO:0007669"/>
    <property type="project" value="TreeGrafter"/>
</dbReference>
<dbReference type="Proteomes" id="UP001194580">
    <property type="component" value="Unassembled WGS sequence"/>
</dbReference>
<feature type="compositionally biased region" description="Basic and acidic residues" evidence="5">
    <location>
        <begin position="106"/>
        <end position="128"/>
    </location>
</feature>
<feature type="domain" description="Myb-like" evidence="6">
    <location>
        <begin position="182"/>
        <end position="282"/>
    </location>
</feature>
<evidence type="ECO:0000313" key="7">
    <source>
        <dbReference type="EMBL" id="KAG0273858.1"/>
    </source>
</evidence>
<keyword evidence="3" id="KW-0804">Transcription</keyword>
<evidence type="ECO:0000256" key="1">
    <source>
        <dbReference type="ARBA" id="ARBA00023015"/>
    </source>
</evidence>
<dbReference type="GO" id="GO:0042795">
    <property type="term" value="P:snRNA transcription by RNA polymerase II"/>
    <property type="evidence" value="ECO:0007669"/>
    <property type="project" value="TreeGrafter"/>
</dbReference>
<sequence>MNDPRSSPKGWTAEEDRKVIGLLKEGTTVFDIYANHFQHRSLMAVTMRVSWANKAMRAQERQAQDGVLPGEIDIAKSIAGEKGAPPLRTVYNKIVRAARAQRRKSDKSEDTVQRSDITKDRSPRKGAWKREEDEMLRVLVQRNKDIPQPKIWNLVAGGNVGGSLLLRSSGSCACRWQRLYPSPSRQTGPWTKEEELRLQKAISKQFEGKYQVVVDVLVGKPVATENILSVRKPERAQLPGQEGLPILKLGSRRLRDLNWARVEEMVKTRTEFECRDHFYSTYHNGGKGRWSGEEVARLKEGMEMFGKDSWKLAEYVGTRSPSQVSKCIYYLKKSNPEAVEGTKEKKKDDAEELVDNTLI</sequence>
<protein>
    <submittedName>
        <fullName evidence="7">Myblike DNAbinding domain-containing protein</fullName>
    </submittedName>
</protein>
<feature type="domain" description="Myb-like" evidence="6">
    <location>
        <begin position="120"/>
        <end position="180"/>
    </location>
</feature>
<dbReference type="InterPro" id="IPR001005">
    <property type="entry name" value="SANT/Myb"/>
</dbReference>
<evidence type="ECO:0000256" key="5">
    <source>
        <dbReference type="SAM" id="MobiDB-lite"/>
    </source>
</evidence>
<dbReference type="CDD" id="cd00167">
    <property type="entry name" value="SANT"/>
    <property type="match status" value="1"/>
</dbReference>
<evidence type="ECO:0000313" key="8">
    <source>
        <dbReference type="Proteomes" id="UP001194580"/>
    </source>
</evidence>